<comment type="caution">
    <text evidence="2">The sequence shown here is derived from an EMBL/GenBank/DDBJ whole genome shotgun (WGS) entry which is preliminary data.</text>
</comment>
<gene>
    <name evidence="2" type="ORF">HNQ61_000833</name>
</gene>
<dbReference type="EMBL" id="JACHIA010000002">
    <property type="protein sequence ID" value="MBB6069218.1"/>
    <property type="molecule type" value="Genomic_DNA"/>
</dbReference>
<name>A0A841GUS2_9BACT</name>
<evidence type="ECO:0000256" key="1">
    <source>
        <dbReference type="SAM" id="MobiDB-lite"/>
    </source>
</evidence>
<feature type="region of interest" description="Disordered" evidence="1">
    <location>
        <begin position="1"/>
        <end position="21"/>
    </location>
</feature>
<proteinExistence type="predicted"/>
<dbReference type="SUPFAM" id="SSF159238">
    <property type="entry name" value="SO1590-like"/>
    <property type="match status" value="1"/>
</dbReference>
<accession>A0A841GUS2</accession>
<dbReference type="Pfam" id="PF11528">
    <property type="entry name" value="DUF3224"/>
    <property type="match status" value="1"/>
</dbReference>
<dbReference type="InterPro" id="IPR021607">
    <property type="entry name" value="DUF3224"/>
</dbReference>
<dbReference type="InterPro" id="IPR023159">
    <property type="entry name" value="SO1590-like_sf"/>
</dbReference>
<evidence type="ECO:0008006" key="4">
    <source>
        <dbReference type="Google" id="ProtNLM"/>
    </source>
</evidence>
<dbReference type="Gene3D" id="2.40.350.10">
    <property type="entry name" value="SO1590-like"/>
    <property type="match status" value="1"/>
</dbReference>
<dbReference type="Proteomes" id="UP000582837">
    <property type="component" value="Unassembled WGS sequence"/>
</dbReference>
<reference evidence="2 3" key="1">
    <citation type="submission" date="2020-08" db="EMBL/GenBank/DDBJ databases">
        <title>Genomic Encyclopedia of Type Strains, Phase IV (KMG-IV): sequencing the most valuable type-strain genomes for metagenomic binning, comparative biology and taxonomic classification.</title>
        <authorList>
            <person name="Goeker M."/>
        </authorList>
    </citation>
    <scope>NUCLEOTIDE SEQUENCE [LARGE SCALE GENOMIC DNA]</scope>
    <source>
        <strain evidence="2 3">DSM 29007</strain>
    </source>
</reference>
<dbReference type="RefSeq" id="WP_170038037.1">
    <property type="nucleotide sequence ID" value="NZ_JABDTL010000002.1"/>
</dbReference>
<protein>
    <recommendedName>
        <fullName evidence="4">DUF3224 domain-containing protein</fullName>
    </recommendedName>
</protein>
<organism evidence="2 3">
    <name type="scientific">Longimicrobium terrae</name>
    <dbReference type="NCBI Taxonomy" id="1639882"/>
    <lineage>
        <taxon>Bacteria</taxon>
        <taxon>Pseudomonadati</taxon>
        <taxon>Gemmatimonadota</taxon>
        <taxon>Longimicrobiia</taxon>
        <taxon>Longimicrobiales</taxon>
        <taxon>Longimicrobiaceae</taxon>
        <taxon>Longimicrobium</taxon>
    </lineage>
</organism>
<evidence type="ECO:0000313" key="2">
    <source>
        <dbReference type="EMBL" id="MBB6069218.1"/>
    </source>
</evidence>
<keyword evidence="3" id="KW-1185">Reference proteome</keyword>
<sequence length="129" mass="13581">MTHVTGPFEVKMTPQADEGSPLGRMLLDKQYHGDLEATSIGQMLAGMTAVTGSAGYVAMEKVIGALDGRAGTFILMHMGVMDRGAQSLTISVIPDSGTGELEGLSGTMKIVMPDGKHAYEFDYELPATA</sequence>
<dbReference type="AlphaFoldDB" id="A0A841GUS2"/>
<evidence type="ECO:0000313" key="3">
    <source>
        <dbReference type="Proteomes" id="UP000582837"/>
    </source>
</evidence>